<evidence type="ECO:0000313" key="1">
    <source>
        <dbReference type="EMBL" id="VAW56437.1"/>
    </source>
</evidence>
<reference evidence="1" key="1">
    <citation type="submission" date="2018-06" db="EMBL/GenBank/DDBJ databases">
        <authorList>
            <person name="Zhirakovskaya E."/>
        </authorList>
    </citation>
    <scope>NUCLEOTIDE SEQUENCE</scope>
</reference>
<dbReference type="EMBL" id="UOFF01000229">
    <property type="protein sequence ID" value="VAW56437.1"/>
    <property type="molecule type" value="Genomic_DNA"/>
</dbReference>
<accession>A0A3B0X0M3</accession>
<gene>
    <name evidence="1" type="ORF">MNBD_GAMMA07-827</name>
</gene>
<dbReference type="AlphaFoldDB" id="A0A3B0X0M3"/>
<protein>
    <submittedName>
        <fullName evidence="1">Uncharacterized protein</fullName>
    </submittedName>
</protein>
<proteinExistence type="predicted"/>
<sequence>MKNIRGFIDPISLGFLLTFIGTTTVVVTHDDTANEIVSTAITQSVSQQVVDTDTKNNFNK</sequence>
<name>A0A3B0X0M3_9ZZZZ</name>
<organism evidence="1">
    <name type="scientific">hydrothermal vent metagenome</name>
    <dbReference type="NCBI Taxonomy" id="652676"/>
    <lineage>
        <taxon>unclassified sequences</taxon>
        <taxon>metagenomes</taxon>
        <taxon>ecological metagenomes</taxon>
    </lineage>
</organism>